<gene>
    <name evidence="1" type="ORF">N7515_010213</name>
</gene>
<evidence type="ECO:0000313" key="1">
    <source>
        <dbReference type="EMBL" id="KAJ5120825.1"/>
    </source>
</evidence>
<dbReference type="AlphaFoldDB" id="A0A9W9GI22"/>
<dbReference type="Proteomes" id="UP001149079">
    <property type="component" value="Unassembled WGS sequence"/>
</dbReference>
<name>A0A9W9GI22_9EURO</name>
<accession>A0A9W9GI22</accession>
<keyword evidence="2" id="KW-1185">Reference proteome</keyword>
<evidence type="ECO:0000313" key="2">
    <source>
        <dbReference type="Proteomes" id="UP001149079"/>
    </source>
</evidence>
<comment type="caution">
    <text evidence="1">The sequence shown here is derived from an EMBL/GenBank/DDBJ whole genome shotgun (WGS) entry which is preliminary data.</text>
</comment>
<organism evidence="1 2">
    <name type="scientific">Penicillium bovifimosum</name>
    <dbReference type="NCBI Taxonomy" id="126998"/>
    <lineage>
        <taxon>Eukaryota</taxon>
        <taxon>Fungi</taxon>
        <taxon>Dikarya</taxon>
        <taxon>Ascomycota</taxon>
        <taxon>Pezizomycotina</taxon>
        <taxon>Eurotiomycetes</taxon>
        <taxon>Eurotiomycetidae</taxon>
        <taxon>Eurotiales</taxon>
        <taxon>Aspergillaceae</taxon>
        <taxon>Penicillium</taxon>
    </lineage>
</organism>
<dbReference type="GeneID" id="81410127"/>
<dbReference type="OrthoDB" id="4354527at2759"/>
<reference evidence="1" key="2">
    <citation type="journal article" date="2023" name="IMA Fungus">
        <title>Comparative genomic study of the Penicillium genus elucidates a diverse pangenome and 15 lateral gene transfer events.</title>
        <authorList>
            <person name="Petersen C."/>
            <person name="Sorensen T."/>
            <person name="Nielsen M.R."/>
            <person name="Sondergaard T.E."/>
            <person name="Sorensen J.L."/>
            <person name="Fitzpatrick D.A."/>
            <person name="Frisvad J.C."/>
            <person name="Nielsen K.L."/>
        </authorList>
    </citation>
    <scope>NUCLEOTIDE SEQUENCE</scope>
    <source>
        <strain evidence="1">IBT 22155</strain>
    </source>
</reference>
<protein>
    <submittedName>
        <fullName evidence="1">Uncharacterized protein</fullName>
    </submittedName>
</protein>
<dbReference type="EMBL" id="JAPQKL010000008">
    <property type="protein sequence ID" value="KAJ5120825.1"/>
    <property type="molecule type" value="Genomic_DNA"/>
</dbReference>
<proteinExistence type="predicted"/>
<dbReference type="RefSeq" id="XP_056517329.1">
    <property type="nucleotide sequence ID" value="XM_056670956.1"/>
</dbReference>
<reference evidence="1" key="1">
    <citation type="submission" date="2022-11" db="EMBL/GenBank/DDBJ databases">
        <authorList>
            <person name="Petersen C."/>
        </authorList>
    </citation>
    <scope>NUCLEOTIDE SEQUENCE</scope>
    <source>
        <strain evidence="1">IBT 22155</strain>
    </source>
</reference>
<sequence length="134" mass="15121">MAAKPLWDNAKNIMLEMRDLIQRGNTERVKESRFGWQYRLLDQCKAIKADMESQGYRVHDCTVFHFALAARIENPTKRLLLVPIKGIASLTPTESLSPNSYWDIKDADRVLTPDEISGADIMIITLDGGEGQEG</sequence>